<dbReference type="NCBIfam" id="TIGR01727">
    <property type="entry name" value="oligo_HPY"/>
    <property type="match status" value="1"/>
</dbReference>
<dbReference type="EMBL" id="CP017921">
    <property type="protein sequence ID" value="APH38588.1"/>
    <property type="molecule type" value="Genomic_DNA"/>
</dbReference>
<reference evidence="16 18" key="2">
    <citation type="submission" date="2016-10" db="EMBL/GenBank/DDBJ databases">
        <authorList>
            <person name="de Groot N.N."/>
        </authorList>
    </citation>
    <scope>NUCLEOTIDE SEQUENCE [LARGE SCALE GENOMIC DNA]</scope>
    <source>
        <strain evidence="16 18">Z-7982</strain>
    </source>
</reference>
<dbReference type="EC" id="7.2.2.11" evidence="10"/>
<dbReference type="InterPro" id="IPR003593">
    <property type="entry name" value="AAA+_ATPase"/>
</dbReference>
<dbReference type="Gene3D" id="3.40.50.300">
    <property type="entry name" value="P-loop containing nucleotide triphosphate hydrolases"/>
    <property type="match status" value="1"/>
</dbReference>
<keyword evidence="3" id="KW-1003">Cell membrane</keyword>
<dbReference type="SUPFAM" id="SSF52540">
    <property type="entry name" value="P-loop containing nucleoside triphosphate hydrolases"/>
    <property type="match status" value="1"/>
</dbReference>
<dbReference type="GO" id="GO:0015833">
    <property type="term" value="P:peptide transport"/>
    <property type="evidence" value="ECO:0007669"/>
    <property type="project" value="InterPro"/>
</dbReference>
<evidence type="ECO:0000313" key="16">
    <source>
        <dbReference type="EMBL" id="SDW15959.1"/>
    </source>
</evidence>
<evidence type="ECO:0000256" key="3">
    <source>
        <dbReference type="ARBA" id="ARBA00022475"/>
    </source>
</evidence>
<keyword evidence="4" id="KW-0547">Nucleotide-binding</keyword>
<dbReference type="RefSeq" id="WP_072561041.1">
    <property type="nucleotide sequence ID" value="NZ_RJJG01000005.1"/>
</dbReference>
<dbReference type="GO" id="GO:0005524">
    <property type="term" value="F:ATP binding"/>
    <property type="evidence" value="ECO:0007669"/>
    <property type="project" value="UniProtKB-KW"/>
</dbReference>
<dbReference type="Proteomes" id="UP000267921">
    <property type="component" value="Unassembled WGS sequence"/>
</dbReference>
<evidence type="ECO:0000313" key="18">
    <source>
        <dbReference type="Proteomes" id="UP000198669"/>
    </source>
</evidence>
<dbReference type="InterPro" id="IPR013563">
    <property type="entry name" value="Oligopep_ABC_C"/>
</dbReference>
<dbReference type="STRING" id="2177.BHR79_03195"/>
<gene>
    <name evidence="14" type="ORF">BHR79_03195</name>
    <name evidence="15" type="ORF">EFE40_07670</name>
    <name evidence="16" type="ORF">SAMN04515625_0472</name>
</gene>
<dbReference type="PANTHER" id="PTHR43297">
    <property type="entry name" value="OLIGOPEPTIDE TRANSPORT ATP-BINDING PROTEIN APPD"/>
    <property type="match status" value="1"/>
</dbReference>
<reference evidence="15 19" key="3">
    <citation type="submission" date="2018-10" db="EMBL/GenBank/DDBJ databases">
        <title>Cultivation of a novel Methanohalophilus strain from Kebrit Deep of the Red Sea and a genomic comparison of members of the genus Methanohalophilus.</title>
        <authorList>
            <person name="Guan Y."/>
            <person name="Ngugi D.K."/>
            <person name="Stingl U."/>
        </authorList>
    </citation>
    <scope>NUCLEOTIDE SEQUENCE [LARGE SCALE GENOMIC DNA]</scope>
    <source>
        <strain evidence="15 19">DSM 3094</strain>
    </source>
</reference>
<evidence type="ECO:0000256" key="12">
    <source>
        <dbReference type="ARBA" id="ARBA00048610"/>
    </source>
</evidence>
<feature type="domain" description="ABC transporter" evidence="13">
    <location>
        <begin position="4"/>
        <end position="246"/>
    </location>
</feature>
<protein>
    <recommendedName>
        <fullName evidence="11">Nickel import system ATP-binding protein NikD</fullName>
        <ecNumber evidence="10">7.2.2.11</ecNumber>
    </recommendedName>
</protein>
<name>A0A1L3Q138_9EURY</name>
<comment type="subunit">
    <text evidence="9">The complex is composed of two ATP-binding proteins (NikD and NikE), two transmembrane proteins (NikB and NikC) and a solute-binding protein (NikA).</text>
</comment>
<evidence type="ECO:0000313" key="17">
    <source>
        <dbReference type="Proteomes" id="UP000186879"/>
    </source>
</evidence>
<dbReference type="InterPro" id="IPR003439">
    <property type="entry name" value="ABC_transporter-like_ATP-bd"/>
</dbReference>
<evidence type="ECO:0000256" key="9">
    <source>
        <dbReference type="ARBA" id="ARBA00038669"/>
    </source>
</evidence>
<dbReference type="PROSITE" id="PS00211">
    <property type="entry name" value="ABC_TRANSPORTER_1"/>
    <property type="match status" value="1"/>
</dbReference>
<dbReference type="FunFam" id="3.40.50.300:FF:000016">
    <property type="entry name" value="Oligopeptide ABC transporter ATP-binding component"/>
    <property type="match status" value="1"/>
</dbReference>
<dbReference type="SMART" id="SM00382">
    <property type="entry name" value="AAA"/>
    <property type="match status" value="1"/>
</dbReference>
<keyword evidence="17" id="KW-1185">Reference proteome</keyword>
<dbReference type="InterPro" id="IPR017871">
    <property type="entry name" value="ABC_transporter-like_CS"/>
</dbReference>
<dbReference type="GO" id="GO:0016887">
    <property type="term" value="F:ATP hydrolysis activity"/>
    <property type="evidence" value="ECO:0007669"/>
    <property type="project" value="InterPro"/>
</dbReference>
<dbReference type="EMBL" id="FNMU01000001">
    <property type="protein sequence ID" value="SDW15959.1"/>
    <property type="molecule type" value="Genomic_DNA"/>
</dbReference>
<evidence type="ECO:0000256" key="11">
    <source>
        <dbReference type="ARBA" id="ARBA00044143"/>
    </source>
</evidence>
<evidence type="ECO:0000256" key="10">
    <source>
        <dbReference type="ARBA" id="ARBA00039098"/>
    </source>
</evidence>
<dbReference type="EMBL" id="RJJG01000005">
    <property type="protein sequence ID" value="RNI08414.1"/>
    <property type="molecule type" value="Genomic_DNA"/>
</dbReference>
<evidence type="ECO:0000256" key="1">
    <source>
        <dbReference type="ARBA" id="ARBA00004202"/>
    </source>
</evidence>
<evidence type="ECO:0000256" key="6">
    <source>
        <dbReference type="ARBA" id="ARBA00022967"/>
    </source>
</evidence>
<accession>A0A1L3Q138</accession>
<dbReference type="Pfam" id="PF08352">
    <property type="entry name" value="oligo_HPY"/>
    <property type="match status" value="1"/>
</dbReference>
<dbReference type="KEGG" id="mhaz:BHR79_03195"/>
<evidence type="ECO:0000256" key="2">
    <source>
        <dbReference type="ARBA" id="ARBA00022448"/>
    </source>
</evidence>
<comment type="subcellular location">
    <subcellularLocation>
        <location evidence="1">Cell membrane</location>
        <topology evidence="1">Peripheral membrane protein</topology>
    </subcellularLocation>
</comment>
<evidence type="ECO:0000256" key="5">
    <source>
        <dbReference type="ARBA" id="ARBA00022840"/>
    </source>
</evidence>
<organism evidence="14 17">
    <name type="scientific">Methanohalophilus halophilus</name>
    <dbReference type="NCBI Taxonomy" id="2177"/>
    <lineage>
        <taxon>Archaea</taxon>
        <taxon>Methanobacteriati</taxon>
        <taxon>Methanobacteriota</taxon>
        <taxon>Stenosarchaea group</taxon>
        <taxon>Methanomicrobia</taxon>
        <taxon>Methanosarcinales</taxon>
        <taxon>Methanosarcinaceae</taxon>
        <taxon>Methanohalophilus</taxon>
    </lineage>
</organism>
<evidence type="ECO:0000256" key="8">
    <source>
        <dbReference type="ARBA" id="ARBA00023136"/>
    </source>
</evidence>
<dbReference type="OrthoDB" id="18209at2157"/>
<evidence type="ECO:0000256" key="4">
    <source>
        <dbReference type="ARBA" id="ARBA00022741"/>
    </source>
</evidence>
<evidence type="ECO:0000256" key="7">
    <source>
        <dbReference type="ARBA" id="ARBA00023065"/>
    </source>
</evidence>
<dbReference type="GO" id="GO:0005886">
    <property type="term" value="C:plasma membrane"/>
    <property type="evidence" value="ECO:0007669"/>
    <property type="project" value="UniProtKB-SubCell"/>
</dbReference>
<keyword evidence="2" id="KW-0813">Transport</keyword>
<evidence type="ECO:0000313" key="19">
    <source>
        <dbReference type="Proteomes" id="UP000267921"/>
    </source>
</evidence>
<reference evidence="14 17" key="1">
    <citation type="submission" date="2016-10" db="EMBL/GenBank/DDBJ databases">
        <title>Methanohalophilus halophilus.</title>
        <authorList>
            <person name="L'haridon S."/>
        </authorList>
    </citation>
    <scope>NUCLEOTIDE SEQUENCE [LARGE SCALE GENOMIC DNA]</scope>
    <source>
        <strain evidence="14 17">Z-7982</strain>
    </source>
</reference>
<dbReference type="Pfam" id="PF00005">
    <property type="entry name" value="ABC_tran"/>
    <property type="match status" value="1"/>
</dbReference>
<dbReference type="PANTHER" id="PTHR43297:SF13">
    <property type="entry name" value="NICKEL ABC TRANSPORTER, ATP-BINDING PROTEIN"/>
    <property type="match status" value="1"/>
</dbReference>
<keyword evidence="5 14" id="KW-0067">ATP-binding</keyword>
<dbReference type="Proteomes" id="UP000186879">
    <property type="component" value="Chromosome"/>
</dbReference>
<dbReference type="InterPro" id="IPR050388">
    <property type="entry name" value="ABC_Ni/Peptide_Import"/>
</dbReference>
<dbReference type="CDD" id="cd03257">
    <property type="entry name" value="ABC_NikE_OppD_transporters"/>
    <property type="match status" value="1"/>
</dbReference>
<dbReference type="InterPro" id="IPR027417">
    <property type="entry name" value="P-loop_NTPase"/>
</dbReference>
<keyword evidence="6" id="KW-1278">Translocase</keyword>
<evidence type="ECO:0000313" key="15">
    <source>
        <dbReference type="EMBL" id="RNI08414.1"/>
    </source>
</evidence>
<keyword evidence="7" id="KW-0406">Ion transport</keyword>
<dbReference type="Proteomes" id="UP000198669">
    <property type="component" value="Unassembled WGS sequence"/>
</dbReference>
<keyword evidence="8" id="KW-0472">Membrane</keyword>
<evidence type="ECO:0000313" key="14">
    <source>
        <dbReference type="EMBL" id="APH38588.1"/>
    </source>
</evidence>
<proteinExistence type="predicted"/>
<comment type="catalytic activity">
    <reaction evidence="12">
        <text>Ni(2+)(out) + ATP + H2O = Ni(2+)(in) + ADP + phosphate + H(+)</text>
        <dbReference type="Rhea" id="RHEA:15557"/>
        <dbReference type="ChEBI" id="CHEBI:15377"/>
        <dbReference type="ChEBI" id="CHEBI:15378"/>
        <dbReference type="ChEBI" id="CHEBI:30616"/>
        <dbReference type="ChEBI" id="CHEBI:43474"/>
        <dbReference type="ChEBI" id="CHEBI:49786"/>
        <dbReference type="ChEBI" id="CHEBI:456216"/>
        <dbReference type="EC" id="7.2.2.11"/>
    </reaction>
    <physiologicalReaction direction="left-to-right" evidence="12">
        <dbReference type="Rhea" id="RHEA:15558"/>
    </physiologicalReaction>
</comment>
<dbReference type="PROSITE" id="PS50893">
    <property type="entry name" value="ABC_TRANSPORTER_2"/>
    <property type="match status" value="1"/>
</dbReference>
<evidence type="ECO:0000259" key="13">
    <source>
        <dbReference type="PROSITE" id="PS50893"/>
    </source>
</evidence>
<sequence length="306" mass="34101">MLSIRDLKVSFESPQGPIVPVDSVDMDILDKETFTIIGESGCGKSLLANSLLGLLPRDAQVCGTVHMDGEEILSLKEKEWRKIRGNKIGLVFQNPSASLNPVFTMHNQLYETLKYSNKPSSRDKMISLLEKTGIKNPLRRLSQYPHQLSGGMKQRFAIALGIATDPEILIADEPTNGLDVTVKLKIVEMLSKLHAERSILLITHDLNVASNLSDKIAVMYAGELVEIAPAKSFFEKPIHPYSSQLLASHPEKEMIPIPGFTPQLTQRPHGCRFHPRCARACSKCKTEHPKLEMIEGERYVRCFACA</sequence>
<dbReference type="GO" id="GO:0015413">
    <property type="term" value="F:ABC-type nickel transporter activity"/>
    <property type="evidence" value="ECO:0007669"/>
    <property type="project" value="UniProtKB-EC"/>
</dbReference>
<dbReference type="AlphaFoldDB" id="A0A1L3Q138"/>